<gene>
    <name evidence="1" type="ORF">B0T16DRAFT_116003</name>
</gene>
<proteinExistence type="predicted"/>
<dbReference type="Proteomes" id="UP001174936">
    <property type="component" value="Unassembled WGS sequence"/>
</dbReference>
<comment type="caution">
    <text evidence="1">The sequence shown here is derived from an EMBL/GenBank/DDBJ whole genome shotgun (WGS) entry which is preliminary data.</text>
</comment>
<dbReference type="EMBL" id="JAULSV010000003">
    <property type="protein sequence ID" value="KAK0648480.1"/>
    <property type="molecule type" value="Genomic_DNA"/>
</dbReference>
<name>A0AA39YCF4_9PEZI</name>
<reference evidence="1" key="1">
    <citation type="submission" date="2023-06" db="EMBL/GenBank/DDBJ databases">
        <title>Genome-scale phylogeny and comparative genomics of the fungal order Sordariales.</title>
        <authorList>
            <consortium name="Lawrence Berkeley National Laboratory"/>
            <person name="Hensen N."/>
            <person name="Bonometti L."/>
            <person name="Westerberg I."/>
            <person name="Brannstrom I.O."/>
            <person name="Guillou S."/>
            <person name="Cros-Aarteil S."/>
            <person name="Calhoun S."/>
            <person name="Haridas S."/>
            <person name="Kuo A."/>
            <person name="Mondo S."/>
            <person name="Pangilinan J."/>
            <person name="Riley R."/>
            <person name="Labutti K."/>
            <person name="Andreopoulos B."/>
            <person name="Lipzen A."/>
            <person name="Chen C."/>
            <person name="Yanf M."/>
            <person name="Daum C."/>
            <person name="Ng V."/>
            <person name="Clum A."/>
            <person name="Steindorff A."/>
            <person name="Ohm R."/>
            <person name="Martin F."/>
            <person name="Silar P."/>
            <person name="Natvig D."/>
            <person name="Lalanne C."/>
            <person name="Gautier V."/>
            <person name="Ament-Velasquez S.L."/>
            <person name="Kruys A."/>
            <person name="Hutchinson M.I."/>
            <person name="Powell A.J."/>
            <person name="Barry K."/>
            <person name="Miller A.N."/>
            <person name="Grigoriev I.V."/>
            <person name="Debuchy R."/>
            <person name="Gladieux P."/>
            <person name="Thoren M.H."/>
            <person name="Johannesson H."/>
        </authorList>
    </citation>
    <scope>NUCLEOTIDE SEQUENCE</scope>
    <source>
        <strain evidence="1">SMH2532-1</strain>
    </source>
</reference>
<accession>A0AA39YCF4</accession>
<sequence>MISCFAGVWVGLVGSYRWSLMMRSPWATSEDLTPECPGRFPIRAPAAPLVWVAYQRSAVAEPHLFEHQSQLMLLFRPPQFPHMIDSQQQSHNLSDAMQF</sequence>
<protein>
    <submittedName>
        <fullName evidence="1">Uncharacterized protein</fullName>
    </submittedName>
</protein>
<dbReference type="AlphaFoldDB" id="A0AA39YCF4"/>
<evidence type="ECO:0000313" key="2">
    <source>
        <dbReference type="Proteomes" id="UP001174936"/>
    </source>
</evidence>
<keyword evidence="2" id="KW-1185">Reference proteome</keyword>
<evidence type="ECO:0000313" key="1">
    <source>
        <dbReference type="EMBL" id="KAK0648480.1"/>
    </source>
</evidence>
<organism evidence="1 2">
    <name type="scientific">Cercophora newfieldiana</name>
    <dbReference type="NCBI Taxonomy" id="92897"/>
    <lineage>
        <taxon>Eukaryota</taxon>
        <taxon>Fungi</taxon>
        <taxon>Dikarya</taxon>
        <taxon>Ascomycota</taxon>
        <taxon>Pezizomycotina</taxon>
        <taxon>Sordariomycetes</taxon>
        <taxon>Sordariomycetidae</taxon>
        <taxon>Sordariales</taxon>
        <taxon>Lasiosphaeriaceae</taxon>
        <taxon>Cercophora</taxon>
    </lineage>
</organism>